<keyword evidence="1" id="KW-0175">Coiled coil</keyword>
<organism evidence="3 4">
    <name type="scientific">Flavisolibacter ginsenosidimutans</name>
    <dbReference type="NCBI Taxonomy" id="661481"/>
    <lineage>
        <taxon>Bacteria</taxon>
        <taxon>Pseudomonadati</taxon>
        <taxon>Bacteroidota</taxon>
        <taxon>Chitinophagia</taxon>
        <taxon>Chitinophagales</taxon>
        <taxon>Chitinophagaceae</taxon>
        <taxon>Flavisolibacter</taxon>
    </lineage>
</organism>
<dbReference type="EMBL" id="CP042433">
    <property type="protein sequence ID" value="QEC54525.1"/>
    <property type="molecule type" value="Genomic_DNA"/>
</dbReference>
<evidence type="ECO:0000313" key="3">
    <source>
        <dbReference type="EMBL" id="QEC54525.1"/>
    </source>
</evidence>
<dbReference type="KEGG" id="fgg:FSB75_00950"/>
<dbReference type="SUPFAM" id="SSF109854">
    <property type="entry name" value="DinB/YfiT-like putative metalloenzymes"/>
    <property type="match status" value="1"/>
</dbReference>
<dbReference type="OrthoDB" id="9793216at2"/>
<dbReference type="InterPro" id="IPR024775">
    <property type="entry name" value="DinB-like"/>
</dbReference>
<dbReference type="Proteomes" id="UP000321204">
    <property type="component" value="Chromosome"/>
</dbReference>
<proteinExistence type="predicted"/>
<protein>
    <submittedName>
        <fullName evidence="3">DinB family protein</fullName>
    </submittedName>
</protein>
<dbReference type="RefSeq" id="WP_146781534.1">
    <property type="nucleotide sequence ID" value="NZ_BAABIO010000006.1"/>
</dbReference>
<evidence type="ECO:0000259" key="2">
    <source>
        <dbReference type="Pfam" id="PF12867"/>
    </source>
</evidence>
<reference evidence="3 4" key="1">
    <citation type="journal article" date="2015" name="Int. J. Syst. Evol. Microbiol.">
        <title>Flavisolibacter ginsenosidimutans sp. nov., with ginsenoside-converting activity isolated from soil used for cultivating ginseng.</title>
        <authorList>
            <person name="Zhao Y."/>
            <person name="Liu Q."/>
            <person name="Kang M.S."/>
            <person name="Jin F."/>
            <person name="Yu H."/>
            <person name="Im W.T."/>
        </authorList>
    </citation>
    <scope>NUCLEOTIDE SEQUENCE [LARGE SCALE GENOMIC DNA]</scope>
    <source>
        <strain evidence="3 4">Gsoil 636</strain>
    </source>
</reference>
<dbReference type="AlphaFoldDB" id="A0A5B8UDV3"/>
<evidence type="ECO:0000313" key="4">
    <source>
        <dbReference type="Proteomes" id="UP000321204"/>
    </source>
</evidence>
<sequence length="169" mass="19332">MPKADLTTIPEWFHKYVKLVKEDDASEAMRANTTAVLPFLQSIPEEKWTHRYAEGKWSIKEVVQHLIDAERIFDYRALCIARGETVSLPGFDENTYAEKSKAHNRSKEELIEELKAVREGTEKLFASLDDEQLSAKGISNNNPITVNGLGYIIPGHVQHHVNILKERYL</sequence>
<accession>A0A5B8UDV3</accession>
<name>A0A5B8UDV3_9BACT</name>
<evidence type="ECO:0000256" key="1">
    <source>
        <dbReference type="SAM" id="Coils"/>
    </source>
</evidence>
<feature type="coiled-coil region" evidence="1">
    <location>
        <begin position="104"/>
        <end position="131"/>
    </location>
</feature>
<dbReference type="Pfam" id="PF12867">
    <property type="entry name" value="DinB_2"/>
    <property type="match status" value="1"/>
</dbReference>
<gene>
    <name evidence="3" type="ORF">FSB75_00950</name>
</gene>
<dbReference type="Gene3D" id="1.20.120.450">
    <property type="entry name" value="dinb family like domain"/>
    <property type="match status" value="1"/>
</dbReference>
<dbReference type="InterPro" id="IPR034660">
    <property type="entry name" value="DinB/YfiT-like"/>
</dbReference>
<keyword evidence="4" id="KW-1185">Reference proteome</keyword>
<feature type="domain" description="DinB-like" evidence="2">
    <location>
        <begin position="31"/>
        <end position="163"/>
    </location>
</feature>